<dbReference type="InterPro" id="IPR011037">
    <property type="entry name" value="Pyrv_Knase-like_insert_dom_sf"/>
</dbReference>
<evidence type="ECO:0000313" key="4">
    <source>
        <dbReference type="Proteomes" id="UP000470470"/>
    </source>
</evidence>
<dbReference type="Pfam" id="PF03473">
    <property type="entry name" value="MOSC"/>
    <property type="match status" value="1"/>
</dbReference>
<organism evidence="3 4">
    <name type="scientific">Goekera deserti</name>
    <dbReference type="NCBI Taxonomy" id="2497753"/>
    <lineage>
        <taxon>Bacteria</taxon>
        <taxon>Bacillati</taxon>
        <taxon>Actinomycetota</taxon>
        <taxon>Actinomycetes</taxon>
        <taxon>Geodermatophilales</taxon>
        <taxon>Geodermatophilaceae</taxon>
        <taxon>Goekera</taxon>
    </lineage>
</organism>
<gene>
    <name evidence="3" type="ORF">G1H19_14685</name>
</gene>
<reference evidence="3 4" key="1">
    <citation type="submission" date="2020-02" db="EMBL/GenBank/DDBJ databases">
        <title>The whole genome sequence of CPCC 205119.</title>
        <authorList>
            <person name="Jiang Z."/>
        </authorList>
    </citation>
    <scope>NUCLEOTIDE SEQUENCE [LARGE SCALE GENOMIC DNA]</scope>
    <source>
        <strain evidence="3 4">CPCC 205119</strain>
    </source>
</reference>
<feature type="region of interest" description="Disordered" evidence="1">
    <location>
        <begin position="96"/>
        <end position="115"/>
    </location>
</feature>
<evidence type="ECO:0000256" key="1">
    <source>
        <dbReference type="SAM" id="MobiDB-lite"/>
    </source>
</evidence>
<accession>A0A7K3WFG8</accession>
<feature type="domain" description="MOSC" evidence="2">
    <location>
        <begin position="90"/>
        <end position="236"/>
    </location>
</feature>
<dbReference type="SUPFAM" id="SSF50800">
    <property type="entry name" value="PK beta-barrel domain-like"/>
    <property type="match status" value="1"/>
</dbReference>
<dbReference type="Pfam" id="PF03476">
    <property type="entry name" value="MOSC_N"/>
    <property type="match status" value="1"/>
</dbReference>
<dbReference type="GO" id="GO:0030170">
    <property type="term" value="F:pyridoxal phosphate binding"/>
    <property type="evidence" value="ECO:0007669"/>
    <property type="project" value="InterPro"/>
</dbReference>
<dbReference type="RefSeq" id="WP_162393373.1">
    <property type="nucleotide sequence ID" value="NZ_JAABOZ010000008.1"/>
</dbReference>
<dbReference type="PROSITE" id="PS51340">
    <property type="entry name" value="MOSC"/>
    <property type="match status" value="1"/>
</dbReference>
<dbReference type="EMBL" id="JAAGWK010000021">
    <property type="protein sequence ID" value="NEL55241.1"/>
    <property type="molecule type" value="Genomic_DNA"/>
</dbReference>
<sequence length="245" mass="26023">MRIAEIWRFPVKSLQGEQVEAGELGAHGLHGDRGWALFDLDTGYGLTARRVPELLFASARLTPVGGVEIELPDGTVTRDDAVLSDWTGRRVALRSTGQPTRRRFENPDDAEDEGGRWHAWDGAGGAFHDSDDVRVSLISTASLGSWDRRRFRANVVLDGAGEDGLVGSRVTLGGAVLDVVRQVSRCVMTTRPQPGGITRDTSVLRAVHREHGGTLAVGALVARPGPIAVGDAVLSPAGAELHAGG</sequence>
<dbReference type="Proteomes" id="UP000470470">
    <property type="component" value="Unassembled WGS sequence"/>
</dbReference>
<keyword evidence="4" id="KW-1185">Reference proteome</keyword>
<dbReference type="AlphaFoldDB" id="A0A7K3WFG8"/>
<dbReference type="GO" id="GO:0003824">
    <property type="term" value="F:catalytic activity"/>
    <property type="evidence" value="ECO:0007669"/>
    <property type="project" value="InterPro"/>
</dbReference>
<evidence type="ECO:0000313" key="3">
    <source>
        <dbReference type="EMBL" id="NEL55241.1"/>
    </source>
</evidence>
<comment type="caution">
    <text evidence="3">The sequence shown here is derived from an EMBL/GenBank/DDBJ whole genome shotgun (WGS) entry which is preliminary data.</text>
</comment>
<dbReference type="InterPro" id="IPR005303">
    <property type="entry name" value="MOCOS_middle"/>
</dbReference>
<dbReference type="InterPro" id="IPR005302">
    <property type="entry name" value="MoCF_Sase_C"/>
</dbReference>
<name>A0A7K3WFG8_9ACTN</name>
<proteinExistence type="predicted"/>
<evidence type="ECO:0000259" key="2">
    <source>
        <dbReference type="PROSITE" id="PS51340"/>
    </source>
</evidence>
<dbReference type="GO" id="GO:0030151">
    <property type="term" value="F:molybdenum ion binding"/>
    <property type="evidence" value="ECO:0007669"/>
    <property type="project" value="InterPro"/>
</dbReference>
<protein>
    <submittedName>
        <fullName evidence="3">MOSC domain-containing protein</fullName>
    </submittedName>
</protein>